<dbReference type="PANTHER" id="PTHR46565">
    <property type="entry name" value="COLD SHOCK DOMAIN PROTEIN 2"/>
    <property type="match status" value="1"/>
</dbReference>
<dbReference type="Pfam" id="PF00313">
    <property type="entry name" value="CSD"/>
    <property type="match status" value="1"/>
</dbReference>
<dbReference type="GO" id="GO:0003676">
    <property type="term" value="F:nucleic acid binding"/>
    <property type="evidence" value="ECO:0007669"/>
    <property type="project" value="InterPro"/>
</dbReference>
<dbReference type="SMART" id="SM00357">
    <property type="entry name" value="CSP"/>
    <property type="match status" value="1"/>
</dbReference>
<accession>A0A6U3X166</accession>
<name>A0A6U3X166_9STRA</name>
<dbReference type="PRINTS" id="PR00050">
    <property type="entry name" value="COLDSHOCK"/>
</dbReference>
<evidence type="ECO:0000256" key="1">
    <source>
        <dbReference type="SAM" id="MobiDB-lite"/>
    </source>
</evidence>
<reference evidence="3" key="1">
    <citation type="submission" date="2021-01" db="EMBL/GenBank/DDBJ databases">
        <authorList>
            <person name="Corre E."/>
            <person name="Pelletier E."/>
            <person name="Niang G."/>
            <person name="Scheremetjew M."/>
            <person name="Finn R."/>
            <person name="Kale V."/>
            <person name="Holt S."/>
            <person name="Cochrane G."/>
            <person name="Meng A."/>
            <person name="Brown T."/>
            <person name="Cohen L."/>
        </authorList>
    </citation>
    <scope>NUCLEOTIDE SEQUENCE</scope>
    <source>
        <strain evidence="3">GSO104</strain>
    </source>
</reference>
<sequence length="155" mass="16837">MFRSIAASASLRRVVVSKFNLPNVVANARPTSMSMMRFFSDDATSGGDAAAAGGKIAGTVKWFDAKKGFGFIQPTDGSGDVFVHHSVIKADGFRSLADGESVEYEVSVDESGRTRAENVTGPDGSYVQGRPQRYNDYDDRGDNRGGFNNQRDDYY</sequence>
<dbReference type="InterPro" id="IPR002059">
    <property type="entry name" value="CSP_DNA-bd"/>
</dbReference>
<dbReference type="PROSITE" id="PS51857">
    <property type="entry name" value="CSD_2"/>
    <property type="match status" value="1"/>
</dbReference>
<dbReference type="InterPro" id="IPR019844">
    <property type="entry name" value="CSD_CS"/>
</dbReference>
<dbReference type="InterPro" id="IPR012340">
    <property type="entry name" value="NA-bd_OB-fold"/>
</dbReference>
<organism evidence="3">
    <name type="scientific">Ditylum brightwellii</name>
    <dbReference type="NCBI Taxonomy" id="49249"/>
    <lineage>
        <taxon>Eukaryota</taxon>
        <taxon>Sar</taxon>
        <taxon>Stramenopiles</taxon>
        <taxon>Ochrophyta</taxon>
        <taxon>Bacillariophyta</taxon>
        <taxon>Mediophyceae</taxon>
        <taxon>Lithodesmiophycidae</taxon>
        <taxon>Lithodesmiales</taxon>
        <taxon>Lithodesmiaceae</taxon>
        <taxon>Ditylum</taxon>
    </lineage>
</organism>
<dbReference type="PROSITE" id="PS00352">
    <property type="entry name" value="CSD_1"/>
    <property type="match status" value="1"/>
</dbReference>
<evidence type="ECO:0000313" key="3">
    <source>
        <dbReference type="EMBL" id="CAE4667330.1"/>
    </source>
</evidence>
<feature type="domain" description="CSD" evidence="2">
    <location>
        <begin position="55"/>
        <end position="121"/>
    </location>
</feature>
<dbReference type="InterPro" id="IPR011129">
    <property type="entry name" value="CSD"/>
</dbReference>
<dbReference type="PANTHER" id="PTHR46565:SF20">
    <property type="entry name" value="COLD SHOCK DOMAIN-CONTAINING PROTEIN 4"/>
    <property type="match status" value="1"/>
</dbReference>
<proteinExistence type="predicted"/>
<feature type="compositionally biased region" description="Basic and acidic residues" evidence="1">
    <location>
        <begin position="133"/>
        <end position="143"/>
    </location>
</feature>
<dbReference type="SUPFAM" id="SSF50249">
    <property type="entry name" value="Nucleic acid-binding proteins"/>
    <property type="match status" value="1"/>
</dbReference>
<gene>
    <name evidence="3" type="ORF">DBRI00130_LOCUS43478</name>
</gene>
<dbReference type="CDD" id="cd04458">
    <property type="entry name" value="CSP_CDS"/>
    <property type="match status" value="1"/>
</dbReference>
<protein>
    <recommendedName>
        <fullName evidence="2">CSD domain-containing protein</fullName>
    </recommendedName>
</protein>
<evidence type="ECO:0000259" key="2">
    <source>
        <dbReference type="PROSITE" id="PS51857"/>
    </source>
</evidence>
<feature type="region of interest" description="Disordered" evidence="1">
    <location>
        <begin position="106"/>
        <end position="155"/>
    </location>
</feature>
<dbReference type="Gene3D" id="2.40.50.140">
    <property type="entry name" value="Nucleic acid-binding proteins"/>
    <property type="match status" value="1"/>
</dbReference>
<dbReference type="EMBL" id="HBNS01060394">
    <property type="protein sequence ID" value="CAE4667330.1"/>
    <property type="molecule type" value="Transcribed_RNA"/>
</dbReference>
<dbReference type="AlphaFoldDB" id="A0A6U3X166"/>